<name>A0ABT1BRF6_9BURK</name>
<gene>
    <name evidence="1" type="ORF">M0L44_19025</name>
</gene>
<reference evidence="1 2" key="1">
    <citation type="submission" date="2022-06" db="EMBL/GenBank/DDBJ databases">
        <title>Ideonella sp. NS12-5 Genome sequencing and assembly.</title>
        <authorList>
            <person name="Jung Y."/>
        </authorList>
    </citation>
    <scope>NUCLEOTIDE SEQUENCE [LARGE SCALE GENOMIC DNA]</scope>
    <source>
        <strain evidence="1 2">NS12-5</strain>
    </source>
</reference>
<dbReference type="EMBL" id="JAMXMC010000012">
    <property type="protein sequence ID" value="MCO5978796.1"/>
    <property type="molecule type" value="Genomic_DNA"/>
</dbReference>
<evidence type="ECO:0000313" key="1">
    <source>
        <dbReference type="EMBL" id="MCO5978796.1"/>
    </source>
</evidence>
<accession>A0ABT1BRF6</accession>
<evidence type="ECO:0000313" key="2">
    <source>
        <dbReference type="Proteomes" id="UP001204851"/>
    </source>
</evidence>
<protein>
    <recommendedName>
        <fullName evidence="3">Lipoprotein</fullName>
    </recommendedName>
</protein>
<evidence type="ECO:0008006" key="3">
    <source>
        <dbReference type="Google" id="ProtNLM"/>
    </source>
</evidence>
<comment type="caution">
    <text evidence="1">The sequence shown here is derived from an EMBL/GenBank/DDBJ whole genome shotgun (WGS) entry which is preliminary data.</text>
</comment>
<keyword evidence="2" id="KW-1185">Reference proteome</keyword>
<dbReference type="Proteomes" id="UP001204851">
    <property type="component" value="Unassembled WGS sequence"/>
</dbReference>
<sequence>MSCTVCRADAPPAPPASAPARGAARGWLLGALGAVGLLVLAGCSHAPAEQLELAEAIAQQSVDEADVDLDPVHSQILDREDAMFEYHVCALGSFTPAGPGEPWKQRLIVTVDWITETGSTRFDDGRTPQERQTFEREWRARCGAG</sequence>
<dbReference type="RefSeq" id="WP_252771685.1">
    <property type="nucleotide sequence ID" value="NZ_JAMXMC010000012.1"/>
</dbReference>
<organism evidence="1 2">
    <name type="scientific">Ideonella oryzae</name>
    <dbReference type="NCBI Taxonomy" id="2937441"/>
    <lineage>
        <taxon>Bacteria</taxon>
        <taxon>Pseudomonadati</taxon>
        <taxon>Pseudomonadota</taxon>
        <taxon>Betaproteobacteria</taxon>
        <taxon>Burkholderiales</taxon>
        <taxon>Sphaerotilaceae</taxon>
        <taxon>Ideonella</taxon>
    </lineage>
</organism>
<proteinExistence type="predicted"/>